<comment type="caution">
    <text evidence="2">The sequence shown here is derived from an EMBL/GenBank/DDBJ whole genome shotgun (WGS) entry which is preliminary data.</text>
</comment>
<evidence type="ECO:0000313" key="2">
    <source>
        <dbReference type="EMBL" id="GAA2239481.1"/>
    </source>
</evidence>
<dbReference type="Gene3D" id="1.10.1200.10">
    <property type="entry name" value="ACP-like"/>
    <property type="match status" value="1"/>
</dbReference>
<dbReference type="Proteomes" id="UP001500305">
    <property type="component" value="Unassembled WGS sequence"/>
</dbReference>
<proteinExistence type="predicted"/>
<feature type="domain" description="Thioesterase TesA-like" evidence="1">
    <location>
        <begin position="126"/>
        <end position="347"/>
    </location>
</feature>
<evidence type="ECO:0000259" key="1">
    <source>
        <dbReference type="SMART" id="SM00824"/>
    </source>
</evidence>
<dbReference type="EMBL" id="BAAATR010000007">
    <property type="protein sequence ID" value="GAA2239481.1"/>
    <property type="molecule type" value="Genomic_DNA"/>
</dbReference>
<dbReference type="RefSeq" id="WP_344636006.1">
    <property type="nucleotide sequence ID" value="NZ_BAAATR010000007.1"/>
</dbReference>
<dbReference type="InterPro" id="IPR020802">
    <property type="entry name" value="TesA-like"/>
</dbReference>
<dbReference type="SMART" id="SM00824">
    <property type="entry name" value="PKS_TE"/>
    <property type="match status" value="1"/>
</dbReference>
<dbReference type="InterPro" id="IPR029058">
    <property type="entry name" value="AB_hydrolase_fold"/>
</dbReference>
<dbReference type="SUPFAM" id="SSF53474">
    <property type="entry name" value="alpha/beta-Hydrolases"/>
    <property type="match status" value="1"/>
</dbReference>
<protein>
    <recommendedName>
        <fullName evidence="1">Thioesterase TesA-like domain-containing protein</fullName>
    </recommendedName>
</protein>
<dbReference type="InterPro" id="IPR036736">
    <property type="entry name" value="ACP-like_sf"/>
</dbReference>
<gene>
    <name evidence="2" type="ORF">GCM10010430_20920</name>
</gene>
<organism evidence="2 3">
    <name type="scientific">Kitasatospora cystarginea</name>
    <dbReference type="NCBI Taxonomy" id="58350"/>
    <lineage>
        <taxon>Bacteria</taxon>
        <taxon>Bacillati</taxon>
        <taxon>Actinomycetota</taxon>
        <taxon>Actinomycetes</taxon>
        <taxon>Kitasatosporales</taxon>
        <taxon>Streptomycetaceae</taxon>
        <taxon>Kitasatospora</taxon>
    </lineage>
</organism>
<accession>A0ABN3DR05</accession>
<sequence>MEQGLAPVPEGPRRPYRDQWEAAVAEAYADELDVADVSIDTAFSTSGDDEAAARIADRLFETTRARLPRAELTARDTVERVAAYLRERAPSDRCLQLPADFDPHAPSLFYFHSASGTAMAIRTLRSVLPVQSVGVRAAGLEGEREVPRSIEEFASIYLEELLRLPAEQPYLLCGFSTGGAIAFEVACRLLAEGRRVAMLALIDSQPPDPSLAAGVSSEEVLIGGRLQELLRRIGVDVPYTITVGDAGVVSSLKEARVLAETVGPEVLRRQLEVFARTLRADRFYHPGYYAGDLHYFNAHIADDLVGNWEPHARRVIRHRVEADHHEYSIFPDPGFRTEFVDAVRDALPERP</sequence>
<dbReference type="SUPFAM" id="SSF47336">
    <property type="entry name" value="ACP-like"/>
    <property type="match status" value="1"/>
</dbReference>
<evidence type="ECO:0000313" key="3">
    <source>
        <dbReference type="Proteomes" id="UP001500305"/>
    </source>
</evidence>
<dbReference type="Gene3D" id="3.40.50.1820">
    <property type="entry name" value="alpha/beta hydrolase"/>
    <property type="match status" value="1"/>
</dbReference>
<dbReference type="InterPro" id="IPR001031">
    <property type="entry name" value="Thioesterase"/>
</dbReference>
<dbReference type="Pfam" id="PF00975">
    <property type="entry name" value="Thioesterase"/>
    <property type="match status" value="1"/>
</dbReference>
<name>A0ABN3DR05_9ACTN</name>
<keyword evidence="3" id="KW-1185">Reference proteome</keyword>
<reference evidence="2 3" key="1">
    <citation type="journal article" date="2019" name="Int. J. Syst. Evol. Microbiol.">
        <title>The Global Catalogue of Microorganisms (GCM) 10K type strain sequencing project: providing services to taxonomists for standard genome sequencing and annotation.</title>
        <authorList>
            <consortium name="The Broad Institute Genomics Platform"/>
            <consortium name="The Broad Institute Genome Sequencing Center for Infectious Disease"/>
            <person name="Wu L."/>
            <person name="Ma J."/>
        </authorList>
    </citation>
    <scope>NUCLEOTIDE SEQUENCE [LARGE SCALE GENOMIC DNA]</scope>
    <source>
        <strain evidence="2 3">JCM 7356</strain>
    </source>
</reference>